<keyword evidence="1" id="KW-0812">Transmembrane</keyword>
<keyword evidence="1" id="KW-0472">Membrane</keyword>
<feature type="transmembrane region" description="Helical" evidence="1">
    <location>
        <begin position="71"/>
        <end position="96"/>
    </location>
</feature>
<feature type="transmembrane region" description="Helical" evidence="1">
    <location>
        <begin position="102"/>
        <end position="127"/>
    </location>
</feature>
<name>A0A8S1FBD2_9PELO</name>
<evidence type="ECO:0000256" key="1">
    <source>
        <dbReference type="SAM" id="Phobius"/>
    </source>
</evidence>
<organism evidence="2 3">
    <name type="scientific">Caenorhabditis bovis</name>
    <dbReference type="NCBI Taxonomy" id="2654633"/>
    <lineage>
        <taxon>Eukaryota</taxon>
        <taxon>Metazoa</taxon>
        <taxon>Ecdysozoa</taxon>
        <taxon>Nematoda</taxon>
        <taxon>Chromadorea</taxon>
        <taxon>Rhabditida</taxon>
        <taxon>Rhabditina</taxon>
        <taxon>Rhabditomorpha</taxon>
        <taxon>Rhabditoidea</taxon>
        <taxon>Rhabditidae</taxon>
        <taxon>Peloderinae</taxon>
        <taxon>Caenorhabditis</taxon>
    </lineage>
</organism>
<dbReference type="EMBL" id="CADEPM010000009">
    <property type="protein sequence ID" value="CAB3409691.1"/>
    <property type="molecule type" value="Genomic_DNA"/>
</dbReference>
<accession>A0A8S1FBD2</accession>
<evidence type="ECO:0000313" key="2">
    <source>
        <dbReference type="EMBL" id="CAB3409691.1"/>
    </source>
</evidence>
<feature type="transmembrane region" description="Helical" evidence="1">
    <location>
        <begin position="148"/>
        <end position="165"/>
    </location>
</feature>
<dbReference type="Proteomes" id="UP000494206">
    <property type="component" value="Unassembled WGS sequence"/>
</dbReference>
<evidence type="ECO:0000313" key="3">
    <source>
        <dbReference type="Proteomes" id="UP000494206"/>
    </source>
</evidence>
<protein>
    <submittedName>
        <fullName evidence="2">Uncharacterized protein</fullName>
    </submittedName>
</protein>
<keyword evidence="1" id="KW-1133">Transmembrane helix</keyword>
<proteinExistence type="predicted"/>
<feature type="transmembrane region" description="Helical" evidence="1">
    <location>
        <begin position="32"/>
        <end position="50"/>
    </location>
</feature>
<comment type="caution">
    <text evidence="2">The sequence shown here is derived from an EMBL/GenBank/DDBJ whole genome shotgun (WGS) entry which is preliminary data.</text>
</comment>
<reference evidence="2 3" key="1">
    <citation type="submission" date="2020-04" db="EMBL/GenBank/DDBJ databases">
        <authorList>
            <person name="Laetsch R D."/>
            <person name="Stevens L."/>
            <person name="Kumar S."/>
            <person name="Blaxter L. M."/>
        </authorList>
    </citation>
    <scope>NUCLEOTIDE SEQUENCE [LARGE SCALE GENOMIC DNA]</scope>
</reference>
<feature type="transmembrane region" description="Helical" evidence="1">
    <location>
        <begin position="235"/>
        <end position="253"/>
    </location>
</feature>
<gene>
    <name evidence="2" type="ORF">CBOVIS_LOCUS11312</name>
</gene>
<sequence length="318" mass="36644">MNSTQDPAEALLQDNTTVLSDNSTLNNGTHEYYTFFSGTAEFLMCSYVYFIPRIIAYRCVTIADDKMKAHFWSMTYLIINNVCLSIANICKCFNFVSDPTPLTIIFWLSTAGVFHQLTTHIVTFISLQQLAQSESFSFSHLFLEGPCQHVYVLVLLFVYAIYNFWDYAFYFGDNDFDIDKVLFKSNIAQEIVFPLITFLIYNYVRLKTRKERYYAQQNENYDGTKPTTLDQTGKIAWFQGVMALVQIITRVYIHRFDAIEESDFIKFIVYCQSPTLSCIVFVSILRKKRPTRPCFLLCCTEDNAIPQSTSVSRVGASG</sequence>
<feature type="transmembrane region" description="Helical" evidence="1">
    <location>
        <begin position="185"/>
        <end position="204"/>
    </location>
</feature>
<dbReference type="OrthoDB" id="5870595at2759"/>
<feature type="transmembrane region" description="Helical" evidence="1">
    <location>
        <begin position="265"/>
        <end position="285"/>
    </location>
</feature>
<dbReference type="AlphaFoldDB" id="A0A8S1FBD2"/>
<keyword evidence="3" id="KW-1185">Reference proteome</keyword>